<name>A0ACC2BT04_DIPCM</name>
<dbReference type="EMBL" id="CM055104">
    <property type="protein sequence ID" value="KAJ7532644.1"/>
    <property type="molecule type" value="Genomic_DNA"/>
</dbReference>
<proteinExistence type="predicted"/>
<accession>A0ACC2BT04</accession>
<comment type="caution">
    <text evidence="1">The sequence shown here is derived from an EMBL/GenBank/DDBJ whole genome shotgun (WGS) entry which is preliminary data.</text>
</comment>
<organism evidence="1 2">
    <name type="scientific">Diphasiastrum complanatum</name>
    <name type="common">Issler's clubmoss</name>
    <name type="synonym">Lycopodium complanatum</name>
    <dbReference type="NCBI Taxonomy" id="34168"/>
    <lineage>
        <taxon>Eukaryota</taxon>
        <taxon>Viridiplantae</taxon>
        <taxon>Streptophyta</taxon>
        <taxon>Embryophyta</taxon>
        <taxon>Tracheophyta</taxon>
        <taxon>Lycopodiopsida</taxon>
        <taxon>Lycopodiales</taxon>
        <taxon>Lycopodiaceae</taxon>
        <taxon>Lycopodioideae</taxon>
        <taxon>Diphasiastrum</taxon>
    </lineage>
</organism>
<reference evidence="2" key="1">
    <citation type="journal article" date="2024" name="Proc. Natl. Acad. Sci. U.S.A.">
        <title>Extraordinary preservation of gene collinearity over three hundred million years revealed in homosporous lycophytes.</title>
        <authorList>
            <person name="Li C."/>
            <person name="Wickell D."/>
            <person name="Kuo L.Y."/>
            <person name="Chen X."/>
            <person name="Nie B."/>
            <person name="Liao X."/>
            <person name="Peng D."/>
            <person name="Ji J."/>
            <person name="Jenkins J."/>
            <person name="Williams M."/>
            <person name="Shu S."/>
            <person name="Plott C."/>
            <person name="Barry K."/>
            <person name="Rajasekar S."/>
            <person name="Grimwood J."/>
            <person name="Han X."/>
            <person name="Sun S."/>
            <person name="Hou Z."/>
            <person name="He W."/>
            <person name="Dai G."/>
            <person name="Sun C."/>
            <person name="Schmutz J."/>
            <person name="Leebens-Mack J.H."/>
            <person name="Li F.W."/>
            <person name="Wang L."/>
        </authorList>
    </citation>
    <scope>NUCLEOTIDE SEQUENCE [LARGE SCALE GENOMIC DNA]</scope>
    <source>
        <strain evidence="2">cv. PW_Plant_1</strain>
    </source>
</reference>
<evidence type="ECO:0000313" key="1">
    <source>
        <dbReference type="EMBL" id="KAJ7532644.1"/>
    </source>
</evidence>
<evidence type="ECO:0000313" key="2">
    <source>
        <dbReference type="Proteomes" id="UP001162992"/>
    </source>
</evidence>
<keyword evidence="2" id="KW-1185">Reference proteome</keyword>
<protein>
    <submittedName>
        <fullName evidence="1">Uncharacterized protein</fullName>
    </submittedName>
</protein>
<dbReference type="Proteomes" id="UP001162992">
    <property type="component" value="Chromosome 13"/>
</dbReference>
<sequence>MVGVAHHVGVIKPYGFLDIPIALSTKWLTEFQWIDQIQNHLEFCGINYYGQVKSPDT</sequence>
<gene>
    <name evidence="1" type="ORF">O6H91_13G013000</name>
</gene>